<sequence length="150" mass="17368">MVEKSGMLHRLREGQVYMDLWPMRKELMPIFPEQRIIKATRFGIKVMPAVAAISVLTQLSFQNMSGLPQAIIIAVFALSMPIQGFWWLGTRSKTLLPPSLASWYREIHQKIAETGMALEPPKAKPRYKELAQLLNRAFRQLDKTVLERWF</sequence>
<dbReference type="AlphaFoldDB" id="A0A0B8P3I7"/>
<evidence type="ECO:0000256" key="5">
    <source>
        <dbReference type="ARBA" id="ARBA00022692"/>
    </source>
</evidence>
<accession>A0A0B8P3I7</accession>
<dbReference type="Pfam" id="PF04217">
    <property type="entry name" value="DUF412"/>
    <property type="match status" value="1"/>
</dbReference>
<evidence type="ECO:0000256" key="3">
    <source>
        <dbReference type="ARBA" id="ARBA00022475"/>
    </source>
</evidence>
<gene>
    <name evidence="9" type="ORF">JCM19232_5631</name>
    <name evidence="10" type="ORF">JCM19241_2674</name>
</gene>
<protein>
    <recommendedName>
        <fullName evidence="8">UPF0208 membrane protein JCM19232_5631</fullName>
    </recommendedName>
</protein>
<accession>A0A0B8QF01</accession>
<keyword evidence="6 8" id="KW-1133">Transmembrane helix</keyword>
<dbReference type="InterPro" id="IPR007334">
    <property type="entry name" value="UPF0208"/>
</dbReference>
<feature type="transmembrane region" description="Helical" evidence="8">
    <location>
        <begin position="67"/>
        <end position="88"/>
    </location>
</feature>
<dbReference type="STRING" id="1481914.JCM19241_2674"/>
<reference evidence="11 12" key="3">
    <citation type="submission" date="2015-01" db="EMBL/GenBank/DDBJ databases">
        <authorList>
            <consortium name="NBRP consortium"/>
            <person name="Sawabe T."/>
            <person name="Meirelles P."/>
            <person name="Feng G."/>
            <person name="Sayaka M."/>
            <person name="Hattori M."/>
            <person name="Ohkuma M."/>
        </authorList>
    </citation>
    <scope>NUCLEOTIDE SEQUENCE [LARGE SCALE GENOMIC DNA]</scope>
    <source>
        <strain evidence="11">JCM 19241</strain>
        <strain evidence="9 12">JCM19232</strain>
        <strain evidence="10">JCM19241</strain>
    </source>
</reference>
<keyword evidence="7 8" id="KW-0472">Membrane</keyword>
<evidence type="ECO:0000256" key="1">
    <source>
        <dbReference type="ARBA" id="ARBA00004429"/>
    </source>
</evidence>
<dbReference type="GO" id="GO:0005886">
    <property type="term" value="C:plasma membrane"/>
    <property type="evidence" value="ECO:0007669"/>
    <property type="project" value="UniProtKB-SubCell"/>
</dbReference>
<reference evidence="9 12" key="1">
    <citation type="submission" date="2015-01" db="EMBL/GenBank/DDBJ databases">
        <title>Vibrio sp. C5 JCM 19232 whole genome shotgun sequence.</title>
        <authorList>
            <person name="Sawabe T."/>
            <person name="Meirelles P."/>
            <person name="Feng G."/>
            <person name="Sayaka M."/>
            <person name="Hattori M."/>
            <person name="Ohkuma M."/>
        </authorList>
    </citation>
    <scope>NUCLEOTIDE SEQUENCE [LARGE SCALE GENOMIC DNA]</scope>
    <source>
        <strain evidence="9 12">JCM19232</strain>
    </source>
</reference>
<comment type="subcellular location">
    <subcellularLocation>
        <location evidence="1">Cell inner membrane</location>
        <topology evidence="1">Multi-pass membrane protein</topology>
    </subcellularLocation>
    <subcellularLocation>
        <location evidence="8">Cell membrane</location>
        <topology evidence="8">Multi-pass membrane protein</topology>
    </subcellularLocation>
</comment>
<evidence type="ECO:0000313" key="12">
    <source>
        <dbReference type="Proteomes" id="UP000031670"/>
    </source>
</evidence>
<organism evidence="9 12">
    <name type="scientific">Vibrio ishigakensis</name>
    <dbReference type="NCBI Taxonomy" id="1481914"/>
    <lineage>
        <taxon>Bacteria</taxon>
        <taxon>Pseudomonadati</taxon>
        <taxon>Pseudomonadota</taxon>
        <taxon>Gammaproteobacteria</taxon>
        <taxon>Vibrionales</taxon>
        <taxon>Vibrionaceae</taxon>
        <taxon>Vibrio</taxon>
    </lineage>
</organism>
<dbReference type="EMBL" id="BBSC01000001">
    <property type="protein sequence ID" value="GAM73219.1"/>
    <property type="molecule type" value="Genomic_DNA"/>
</dbReference>
<evidence type="ECO:0000256" key="2">
    <source>
        <dbReference type="ARBA" id="ARBA00009474"/>
    </source>
</evidence>
<dbReference type="HAMAP" id="MF_01101">
    <property type="entry name" value="UPF0208"/>
    <property type="match status" value="1"/>
</dbReference>
<dbReference type="Proteomes" id="UP000031670">
    <property type="component" value="Unassembled WGS sequence"/>
</dbReference>
<evidence type="ECO:0000256" key="7">
    <source>
        <dbReference type="ARBA" id="ARBA00023136"/>
    </source>
</evidence>
<reference evidence="10 11" key="2">
    <citation type="submission" date="2015-01" db="EMBL/GenBank/DDBJ databases">
        <title>Vibrio sp. C94 JCM 19241 whole genome shotgun sequence.</title>
        <authorList>
            <person name="Sawabe T."/>
            <person name="Meirelles P."/>
            <person name="Feng G."/>
            <person name="Sayaka M."/>
            <person name="Hattori M."/>
            <person name="Ohkuma M."/>
        </authorList>
    </citation>
    <scope>NUCLEOTIDE SEQUENCE [LARGE SCALE GENOMIC DNA]</scope>
    <source>
        <strain evidence="11">JCM 19241</strain>
        <strain evidence="10">JCM19241</strain>
    </source>
</reference>
<comment type="caution">
    <text evidence="9">The sequence shown here is derived from an EMBL/GenBank/DDBJ whole genome shotgun (WGS) entry which is preliminary data.</text>
</comment>
<proteinExistence type="inferred from homology"/>
<keyword evidence="5 8" id="KW-0812">Transmembrane</keyword>
<name>A0A0B8P3I7_9VIBR</name>
<evidence type="ECO:0000256" key="8">
    <source>
        <dbReference type="HAMAP-Rule" id="MF_01101"/>
    </source>
</evidence>
<evidence type="ECO:0000256" key="4">
    <source>
        <dbReference type="ARBA" id="ARBA00022519"/>
    </source>
</evidence>
<feature type="transmembrane region" description="Helical" evidence="8">
    <location>
        <begin position="42"/>
        <end position="61"/>
    </location>
</feature>
<dbReference type="EMBL" id="BBSA01000003">
    <property type="protein sequence ID" value="GAM61330.1"/>
    <property type="molecule type" value="Genomic_DNA"/>
</dbReference>
<evidence type="ECO:0000256" key="6">
    <source>
        <dbReference type="ARBA" id="ARBA00022989"/>
    </source>
</evidence>
<dbReference type="NCBIfam" id="NF002493">
    <property type="entry name" value="PRK01816.1"/>
    <property type="match status" value="1"/>
</dbReference>
<keyword evidence="3 8" id="KW-1003">Cell membrane</keyword>
<evidence type="ECO:0000313" key="11">
    <source>
        <dbReference type="Proteomes" id="UP000031666"/>
    </source>
</evidence>
<keyword evidence="4" id="KW-0997">Cell inner membrane</keyword>
<comment type="similarity">
    <text evidence="2 8">Belongs to the UPF0208 family.</text>
</comment>
<evidence type="ECO:0000313" key="10">
    <source>
        <dbReference type="EMBL" id="GAM73219.1"/>
    </source>
</evidence>
<dbReference type="Proteomes" id="UP000031666">
    <property type="component" value="Unassembled WGS sequence"/>
</dbReference>
<evidence type="ECO:0000313" key="9">
    <source>
        <dbReference type="EMBL" id="GAM61330.1"/>
    </source>
</evidence>